<dbReference type="EMBL" id="GBRD01003009">
    <property type="protein sequence ID" value="JAG62812.1"/>
    <property type="molecule type" value="Transcribed_RNA"/>
</dbReference>
<dbReference type="AlphaFoldDB" id="A0A0K8TB74"/>
<organism evidence="1">
    <name type="scientific">Lygus hesperus</name>
    <name type="common">Western plant bug</name>
    <dbReference type="NCBI Taxonomy" id="30085"/>
    <lineage>
        <taxon>Eukaryota</taxon>
        <taxon>Metazoa</taxon>
        <taxon>Ecdysozoa</taxon>
        <taxon>Arthropoda</taxon>
        <taxon>Hexapoda</taxon>
        <taxon>Insecta</taxon>
        <taxon>Pterygota</taxon>
        <taxon>Neoptera</taxon>
        <taxon>Paraneoptera</taxon>
        <taxon>Hemiptera</taxon>
        <taxon>Heteroptera</taxon>
        <taxon>Panheteroptera</taxon>
        <taxon>Cimicomorpha</taxon>
        <taxon>Miridae</taxon>
        <taxon>Mirini</taxon>
        <taxon>Lygus</taxon>
    </lineage>
</organism>
<name>A0A0K8TB74_LYGHE</name>
<proteinExistence type="predicted"/>
<feature type="non-terminal residue" evidence="1">
    <location>
        <position position="1"/>
    </location>
</feature>
<accession>A0A0K8TB74</accession>
<sequence length="124" mass="13613">SCQPDGESLKTTSVVLMSGRVPGVASGDVADDFARPYSDHIEVDSLRFVVMSGKNYFPVLQPDVALVVKFSEFSFNDRSAVGEDGHSISDVVKQHVQREVIIHTAHGLEEDGTIRAEHKSIEMR</sequence>
<reference evidence="1" key="1">
    <citation type="submission" date="2014-09" db="EMBL/GenBank/DDBJ databases">
        <authorList>
            <person name="Magalhaes I.L.F."/>
            <person name="Oliveira U."/>
            <person name="Santos F.R."/>
            <person name="Vidigal T.H.D.A."/>
            <person name="Brescovit A.D."/>
            <person name="Santos A.J."/>
        </authorList>
    </citation>
    <scope>NUCLEOTIDE SEQUENCE</scope>
</reference>
<evidence type="ECO:0000313" key="1">
    <source>
        <dbReference type="EMBL" id="JAG62812.1"/>
    </source>
</evidence>
<protein>
    <submittedName>
        <fullName evidence="1">Uncharacterized protein</fullName>
    </submittedName>
</protein>